<gene>
    <name evidence="7" type="ORF">bsdE14_23050</name>
</gene>
<evidence type="ECO:0000256" key="1">
    <source>
        <dbReference type="ARBA" id="ARBA00022475"/>
    </source>
</evidence>
<keyword evidence="8" id="KW-1185">Reference proteome</keyword>
<dbReference type="InterPro" id="IPR050490">
    <property type="entry name" value="Bact_solute-bd_prot1"/>
</dbReference>
<dbReference type="InterPro" id="IPR006059">
    <property type="entry name" value="SBP"/>
</dbReference>
<evidence type="ECO:0000256" key="2">
    <source>
        <dbReference type="ARBA" id="ARBA00022729"/>
    </source>
</evidence>
<dbReference type="Proteomes" id="UP001208567">
    <property type="component" value="Unassembled WGS sequence"/>
</dbReference>
<keyword evidence="1" id="KW-1003">Cell membrane</keyword>
<dbReference type="SUPFAM" id="SSF53850">
    <property type="entry name" value="Periplasmic binding protein-like II"/>
    <property type="match status" value="1"/>
</dbReference>
<evidence type="ECO:0000313" key="7">
    <source>
        <dbReference type="EMBL" id="GLC30895.1"/>
    </source>
</evidence>
<keyword evidence="2 6" id="KW-0732">Signal</keyword>
<dbReference type="PANTHER" id="PTHR43649:SF33">
    <property type="entry name" value="POLYGALACTURONAN_RHAMNOGALACTURONAN-BINDING PROTEIN YTCQ"/>
    <property type="match status" value="1"/>
</dbReference>
<protein>
    <submittedName>
        <fullName evidence="7">Sugar ABC transporter permease</fullName>
    </submittedName>
</protein>
<dbReference type="PANTHER" id="PTHR43649">
    <property type="entry name" value="ARABINOSE-BINDING PROTEIN-RELATED"/>
    <property type="match status" value="1"/>
</dbReference>
<comment type="caution">
    <text evidence="7">The sequence shown here is derived from an EMBL/GenBank/DDBJ whole genome shotgun (WGS) entry which is preliminary data.</text>
</comment>
<proteinExistence type="predicted"/>
<reference evidence="7 8" key="1">
    <citation type="journal article" date="2024" name="Int. J. Syst. Evol. Microbiol.">
        <title>Clostridium omnivorum sp. nov., isolated from anoxic soil under the treatment of reductive soil disinfestation.</title>
        <authorList>
            <person name="Ueki A."/>
            <person name="Tonouchi A."/>
            <person name="Kaku N."/>
            <person name="Honma S."/>
            <person name="Ueki K."/>
        </authorList>
    </citation>
    <scope>NUCLEOTIDE SEQUENCE [LARGE SCALE GENOMIC DNA]</scope>
    <source>
        <strain evidence="7 8">E14</strain>
    </source>
</reference>
<evidence type="ECO:0000256" key="5">
    <source>
        <dbReference type="ARBA" id="ARBA00023288"/>
    </source>
</evidence>
<dbReference type="Gene3D" id="3.40.190.10">
    <property type="entry name" value="Periplasmic binding protein-like II"/>
    <property type="match status" value="2"/>
</dbReference>
<evidence type="ECO:0000256" key="4">
    <source>
        <dbReference type="ARBA" id="ARBA00023139"/>
    </source>
</evidence>
<feature type="signal peptide" evidence="6">
    <location>
        <begin position="1"/>
        <end position="19"/>
    </location>
</feature>
<sequence>MNKKLKGMVTAAVALTLSAGLLTGCAQKGKSDASKQTSGKTGEVSYPIKTDVSLKYWLPLNANLSTSKKNLGETEFAKELQKETGIKVEYIHPAQGQEKEKFNLLLASGDLPDLIENDWSSFPGGPEKAIKDGSILKLNDYIDKYAPNLKKFLQEHPDIDKACKTDSGSYYMFPFIRSDDSLTVYYGPTMRADWLKELNLPVPTTMDEWETTLKAFKEKKGATAPLTFDLKEIFGAFAGAYGITYGAGVGNGYYVDNGKVKFGPMQPGFKDFVTTFNKWYNEGLLDKNFATVDKKIKASDMLSGKSGATLAYCGGEIGVWMNAMKDKDPNYNLVGVPYPSAVKGQKAASGQLQMKATGQGIAVSAKTKNIEQAIRFLDYGYSKAGMDLYNFGIKDVSYKIVNGKPVYTDLILKNPDKLSQAQAMALYMRTYSGPFIQLKEYIDNYYQLQNQKDAIKAWVNTDAPKTLIPAVTALPEESSELSKMENEITTYVDEMFLKFVMGQEPISNYDKFTSQIQKMNIDKVLKIKQSALERYNKR</sequence>
<evidence type="ECO:0000256" key="3">
    <source>
        <dbReference type="ARBA" id="ARBA00023136"/>
    </source>
</evidence>
<dbReference type="RefSeq" id="WP_264850172.1">
    <property type="nucleotide sequence ID" value="NZ_BRXR01000001.1"/>
</dbReference>
<evidence type="ECO:0000313" key="8">
    <source>
        <dbReference type="Proteomes" id="UP001208567"/>
    </source>
</evidence>
<feature type="chain" id="PRO_5045945408" evidence="6">
    <location>
        <begin position="20"/>
        <end position="538"/>
    </location>
</feature>
<evidence type="ECO:0000256" key="6">
    <source>
        <dbReference type="SAM" id="SignalP"/>
    </source>
</evidence>
<keyword evidence="3" id="KW-0472">Membrane</keyword>
<organism evidence="7 8">
    <name type="scientific">Clostridium omnivorum</name>
    <dbReference type="NCBI Taxonomy" id="1604902"/>
    <lineage>
        <taxon>Bacteria</taxon>
        <taxon>Bacillati</taxon>
        <taxon>Bacillota</taxon>
        <taxon>Clostridia</taxon>
        <taxon>Eubacteriales</taxon>
        <taxon>Clostridiaceae</taxon>
        <taxon>Clostridium</taxon>
    </lineage>
</organism>
<dbReference type="EMBL" id="BRXR01000001">
    <property type="protein sequence ID" value="GLC30895.1"/>
    <property type="molecule type" value="Genomic_DNA"/>
</dbReference>
<keyword evidence="5" id="KW-0449">Lipoprotein</keyword>
<name>A0ABQ5N780_9CLOT</name>
<dbReference type="Pfam" id="PF01547">
    <property type="entry name" value="SBP_bac_1"/>
    <property type="match status" value="1"/>
</dbReference>
<accession>A0ABQ5N780</accession>
<keyword evidence="4" id="KW-0564">Palmitate</keyword>
<dbReference type="PROSITE" id="PS51257">
    <property type="entry name" value="PROKAR_LIPOPROTEIN"/>
    <property type="match status" value="1"/>
</dbReference>